<evidence type="ECO:0000256" key="6">
    <source>
        <dbReference type="ARBA" id="ARBA00023157"/>
    </source>
</evidence>
<organism evidence="9 10">
    <name type="scientific">Xenopus laevis</name>
    <name type="common">African clawed frog</name>
    <dbReference type="NCBI Taxonomy" id="8355"/>
    <lineage>
        <taxon>Eukaryota</taxon>
        <taxon>Metazoa</taxon>
        <taxon>Chordata</taxon>
        <taxon>Craniata</taxon>
        <taxon>Vertebrata</taxon>
        <taxon>Euteleostomi</taxon>
        <taxon>Amphibia</taxon>
        <taxon>Batrachia</taxon>
        <taxon>Anura</taxon>
        <taxon>Pipoidea</taxon>
        <taxon>Pipidae</taxon>
        <taxon>Xenopodinae</taxon>
        <taxon>Xenopus</taxon>
        <taxon>Xenopus</taxon>
    </lineage>
</organism>
<evidence type="ECO:0000256" key="1">
    <source>
        <dbReference type="ARBA" id="ARBA00004613"/>
    </source>
</evidence>
<dbReference type="Xenbase" id="XB-GENE-17341098">
    <property type="gene designation" value="tnfrsf6b.S"/>
</dbReference>
<keyword evidence="6 8" id="KW-1015">Disulfide bond</keyword>
<keyword evidence="5" id="KW-0677">Repeat</keyword>
<evidence type="ECO:0000313" key="9">
    <source>
        <dbReference type="Proteomes" id="UP000186698"/>
    </source>
</evidence>
<dbReference type="GO" id="GO:0006915">
    <property type="term" value="P:apoptotic process"/>
    <property type="evidence" value="ECO:0007669"/>
    <property type="project" value="UniProtKB-KW"/>
</dbReference>
<feature type="disulfide bond" evidence="8">
    <location>
        <begin position="91"/>
        <end position="109"/>
    </location>
</feature>
<dbReference type="Gene3D" id="2.10.50.10">
    <property type="entry name" value="Tumor Necrosis Factor Receptor, subunit A, domain 2"/>
    <property type="match status" value="2"/>
</dbReference>
<proteinExistence type="predicted"/>
<dbReference type="GeneID" id="108702672"/>
<dbReference type="InterPro" id="IPR001368">
    <property type="entry name" value="TNFR/NGFR_Cys_rich_reg"/>
</dbReference>
<evidence type="ECO:0000256" key="8">
    <source>
        <dbReference type="PROSITE-ProRule" id="PRU00206"/>
    </source>
</evidence>
<reference evidence="10" key="1">
    <citation type="submission" date="2025-08" db="UniProtKB">
        <authorList>
            <consortium name="RefSeq"/>
        </authorList>
    </citation>
    <scope>IDENTIFICATION</scope>
    <source>
        <strain evidence="10">J_2021</strain>
        <tissue evidence="10">Erythrocytes</tissue>
    </source>
</reference>
<dbReference type="CTD" id="108702672"/>
<dbReference type="InterPro" id="IPR052459">
    <property type="entry name" value="TNFRSF_decoy_receptor"/>
</dbReference>
<evidence type="ECO:0000256" key="5">
    <source>
        <dbReference type="ARBA" id="ARBA00022737"/>
    </source>
</evidence>
<protein>
    <submittedName>
        <fullName evidence="10">Tumor necrosis factor receptor superfamily member 6B isoform X2</fullName>
    </submittedName>
</protein>
<name>A0A1L8ELX1_XENLA</name>
<evidence type="ECO:0000313" key="10">
    <source>
        <dbReference type="RefSeq" id="XP_041434278.1"/>
    </source>
</evidence>
<dbReference type="RefSeq" id="XP_041434278.1">
    <property type="nucleotide sequence ID" value="XM_041578344.1"/>
</dbReference>
<feature type="disulfide bond" evidence="8">
    <location>
        <begin position="69"/>
        <end position="84"/>
    </location>
</feature>
<dbReference type="SMART" id="SM00208">
    <property type="entry name" value="TNFR"/>
    <property type="match status" value="4"/>
</dbReference>
<dbReference type="SUPFAM" id="SSF57586">
    <property type="entry name" value="TNF receptor-like"/>
    <property type="match status" value="2"/>
</dbReference>
<keyword evidence="10" id="KW-0675">Receptor</keyword>
<dbReference type="OrthoDB" id="9990004at2759"/>
<sequence>MWVCGANTSLAKLALCSLMLALAQTSPSVPTYQWRDSVTGELLICNKCQPGTLVAKHCTSSSPTQCQPCPENHYTQYWNYLDKCRYCNVFCEDRERVEHECNATHNRVCECKPGYHRGVHFCVQHKECGPGYLVSKKGTAESDTECAPCPTGTFSAHPSMEKHCQAHTNCSSLDLKVNVPGTTHYDTLCTGCLGHYNLKEVNAECDQAVQDFVVHKKLSSRRIRRLQLSLNGQDKLEREAEIYRKLRYSLAHLKASQPDKPLLPTLLPILRKARLGHLEEELRTRFLQPPNSLV</sequence>
<keyword evidence="9" id="KW-1185">Reference proteome</keyword>
<dbReference type="PANTHER" id="PTHR23097:SF116">
    <property type="entry name" value="TUMOR NECROSIS FACTOR RECEPTOR SUPERFAMILY MEMBER 6B"/>
    <property type="match status" value="1"/>
</dbReference>
<dbReference type="InterPro" id="IPR034023">
    <property type="entry name" value="TNFRSF6B_N"/>
</dbReference>
<evidence type="ECO:0000256" key="2">
    <source>
        <dbReference type="ARBA" id="ARBA00022525"/>
    </source>
</evidence>
<evidence type="ECO:0000256" key="3">
    <source>
        <dbReference type="ARBA" id="ARBA00022703"/>
    </source>
</evidence>
<comment type="caution">
    <text evidence="8">Lacks conserved residue(s) required for the propagation of feature annotation.</text>
</comment>
<dbReference type="PaxDb" id="8355-A0A1L8ELX1"/>
<dbReference type="PANTHER" id="PTHR23097">
    <property type="entry name" value="TUMOR NECROSIS FACTOR RECEPTOR SUPERFAMILY MEMBER"/>
    <property type="match status" value="1"/>
</dbReference>
<accession>A0A1L8ELX1</accession>
<feature type="repeat" description="TNFR-Cys" evidence="8">
    <location>
        <begin position="68"/>
        <end position="109"/>
    </location>
</feature>
<keyword evidence="4" id="KW-0732">Signal</keyword>
<evidence type="ECO:0000256" key="7">
    <source>
        <dbReference type="ARBA" id="ARBA00023180"/>
    </source>
</evidence>
<dbReference type="STRING" id="8355.A0A1L8ELX1"/>
<keyword evidence="2" id="KW-0964">Secreted</keyword>
<dbReference type="OMA" id="PCQPHQD"/>
<dbReference type="PROSITE" id="PS50050">
    <property type="entry name" value="TNFR_NGFR_2"/>
    <property type="match status" value="1"/>
</dbReference>
<dbReference type="CDD" id="cd10575">
    <property type="entry name" value="TNFRSF6B"/>
    <property type="match status" value="1"/>
</dbReference>
<dbReference type="GO" id="GO:0005576">
    <property type="term" value="C:extracellular region"/>
    <property type="evidence" value="ECO:0007669"/>
    <property type="project" value="UniProtKB-SubCell"/>
</dbReference>
<dbReference type="RefSeq" id="XP_018093768.2">
    <property type="nucleotide sequence ID" value="XM_018238279.2"/>
</dbReference>
<dbReference type="Proteomes" id="UP000186698">
    <property type="component" value="Chromosome 9_10S"/>
</dbReference>
<dbReference type="AGR" id="Xenbase:XB-GENE-17341098"/>
<evidence type="ECO:0000313" key="11">
    <source>
        <dbReference type="Xenbase" id="XB-GENE-17341098"/>
    </source>
</evidence>
<gene>
    <name evidence="10 11" type="primary">tnfrsf6b.S</name>
</gene>
<comment type="subcellular location">
    <subcellularLocation>
        <location evidence="1">Secreted</location>
    </subcellularLocation>
</comment>
<dbReference type="KEGG" id="xla:108702672"/>
<dbReference type="AlphaFoldDB" id="A0A1L8ELX1"/>
<keyword evidence="3" id="KW-0053">Apoptosis</keyword>
<dbReference type="Pfam" id="PF00020">
    <property type="entry name" value="TNFR_c6"/>
    <property type="match status" value="2"/>
</dbReference>
<evidence type="ECO:0000256" key="4">
    <source>
        <dbReference type="ARBA" id="ARBA00022729"/>
    </source>
</evidence>
<keyword evidence="7" id="KW-0325">Glycoprotein</keyword>